<evidence type="ECO:0000313" key="2">
    <source>
        <dbReference type="EMBL" id="KAI0513529.1"/>
    </source>
</evidence>
<dbReference type="SMR" id="A0A8T3BL90"/>
<evidence type="ECO:0000256" key="1">
    <source>
        <dbReference type="SAM" id="Phobius"/>
    </source>
</evidence>
<dbReference type="AlphaFoldDB" id="A0A8T3BL90"/>
<keyword evidence="1" id="KW-0812">Transmembrane</keyword>
<sequence>MDKLAFITSRLGFDMMLANCSNKILIMWNSDININILYLILPKLFMYKFLFSISTIMSLLFMLYVLGWVGSPFGNFYLILLLILMVHGVFMVISIMFQILMKE</sequence>
<feature type="transmembrane region" description="Helical" evidence="1">
    <location>
        <begin position="49"/>
        <end position="70"/>
    </location>
</feature>
<accession>A0A8T3BL90</accession>
<keyword evidence="3" id="KW-1185">Reference proteome</keyword>
<reference evidence="2" key="1">
    <citation type="journal article" date="2022" name="Front. Genet.">
        <title>Chromosome-Scale Assembly of the Dendrobium nobile Genome Provides Insights Into the Molecular Mechanism of the Biosynthesis of the Medicinal Active Ingredient of Dendrobium.</title>
        <authorList>
            <person name="Xu Q."/>
            <person name="Niu S.-C."/>
            <person name="Li K.-L."/>
            <person name="Zheng P.-J."/>
            <person name="Zhang X.-J."/>
            <person name="Jia Y."/>
            <person name="Liu Y."/>
            <person name="Niu Y.-X."/>
            <person name="Yu L.-H."/>
            <person name="Chen D.-F."/>
            <person name="Zhang G.-Q."/>
        </authorList>
    </citation>
    <scope>NUCLEOTIDE SEQUENCE</scope>
    <source>
        <tissue evidence="2">Leaf</tissue>
    </source>
</reference>
<organism evidence="2 3">
    <name type="scientific">Dendrobium nobile</name>
    <name type="common">Orchid</name>
    <dbReference type="NCBI Taxonomy" id="94219"/>
    <lineage>
        <taxon>Eukaryota</taxon>
        <taxon>Viridiplantae</taxon>
        <taxon>Streptophyta</taxon>
        <taxon>Embryophyta</taxon>
        <taxon>Tracheophyta</taxon>
        <taxon>Spermatophyta</taxon>
        <taxon>Magnoliopsida</taxon>
        <taxon>Liliopsida</taxon>
        <taxon>Asparagales</taxon>
        <taxon>Orchidaceae</taxon>
        <taxon>Epidendroideae</taxon>
        <taxon>Malaxideae</taxon>
        <taxon>Dendrobiinae</taxon>
        <taxon>Dendrobium</taxon>
    </lineage>
</organism>
<keyword evidence="1" id="KW-1133">Transmembrane helix</keyword>
<gene>
    <name evidence="2" type="ORF">KFK09_009554</name>
</gene>
<keyword evidence="1" id="KW-0472">Membrane</keyword>
<name>A0A8T3BL90_DENNO</name>
<comment type="caution">
    <text evidence="2">The sequence shown here is derived from an EMBL/GenBank/DDBJ whole genome shotgun (WGS) entry which is preliminary data.</text>
</comment>
<protein>
    <submittedName>
        <fullName evidence="2">Uncharacterized protein</fullName>
    </submittedName>
</protein>
<dbReference type="EMBL" id="JAGYWB010000008">
    <property type="protein sequence ID" value="KAI0513529.1"/>
    <property type="molecule type" value="Genomic_DNA"/>
</dbReference>
<feature type="transmembrane region" description="Helical" evidence="1">
    <location>
        <begin position="76"/>
        <end position="100"/>
    </location>
</feature>
<dbReference type="Proteomes" id="UP000829196">
    <property type="component" value="Unassembled WGS sequence"/>
</dbReference>
<proteinExistence type="predicted"/>
<evidence type="ECO:0000313" key="3">
    <source>
        <dbReference type="Proteomes" id="UP000829196"/>
    </source>
</evidence>